<name>A0A7M5V626_9CNID</name>
<keyword evidence="2" id="KW-1185">Reference proteome</keyword>
<dbReference type="AlphaFoldDB" id="A0A7M5V626"/>
<organism evidence="1 2">
    <name type="scientific">Clytia hemisphaerica</name>
    <dbReference type="NCBI Taxonomy" id="252671"/>
    <lineage>
        <taxon>Eukaryota</taxon>
        <taxon>Metazoa</taxon>
        <taxon>Cnidaria</taxon>
        <taxon>Hydrozoa</taxon>
        <taxon>Hydroidolina</taxon>
        <taxon>Leptothecata</taxon>
        <taxon>Obeliida</taxon>
        <taxon>Clytiidae</taxon>
        <taxon>Clytia</taxon>
    </lineage>
</organism>
<protein>
    <submittedName>
        <fullName evidence="1">Uncharacterized protein</fullName>
    </submittedName>
</protein>
<proteinExistence type="predicted"/>
<sequence>QIAKNKMEAGNKEKDLDYFEEAEEITLEDLEELDSKIDGNEITVSEEELDDDGVDFTLQTIPRLVHVDEQNVTVVCVSDVDVIPASIFGTSITLDRQPRYFCEFCGKPYKSERWFKIHIEGCLQKDSFLTQISKDEEQTLYYVAGYLVFSLKQGMRTSVLKPNPLVTLLESWGTKDSNSYKDLGINEYVRAWAEQVDRGGLFKVNVQFYQIVVRIEKLARPILNLN</sequence>
<dbReference type="EnsemblMetazoa" id="CLYHEMT004227.1">
    <property type="protein sequence ID" value="CLYHEMP004227.1"/>
    <property type="gene ID" value="CLYHEMG004227"/>
</dbReference>
<reference evidence="1" key="1">
    <citation type="submission" date="2021-01" db="UniProtKB">
        <authorList>
            <consortium name="EnsemblMetazoa"/>
        </authorList>
    </citation>
    <scope>IDENTIFICATION</scope>
</reference>
<evidence type="ECO:0000313" key="1">
    <source>
        <dbReference type="EnsemblMetazoa" id="CLYHEMP004227.1"/>
    </source>
</evidence>
<evidence type="ECO:0000313" key="2">
    <source>
        <dbReference type="Proteomes" id="UP000594262"/>
    </source>
</evidence>
<dbReference type="Proteomes" id="UP000594262">
    <property type="component" value="Unplaced"/>
</dbReference>
<accession>A0A7M5V626</accession>